<feature type="compositionally biased region" description="Basic residues" evidence="9">
    <location>
        <begin position="331"/>
        <end position="343"/>
    </location>
</feature>
<dbReference type="PANTHER" id="PTHR11562:SF17">
    <property type="entry name" value="RE54080P-RELATED"/>
    <property type="match status" value="1"/>
</dbReference>
<dbReference type="InterPro" id="IPR050681">
    <property type="entry name" value="CDF/SLC30A"/>
</dbReference>
<keyword evidence="3" id="KW-0813">Transport</keyword>
<reference evidence="13 14" key="1">
    <citation type="journal article" date="2015" name="BMC Genomics">
        <title>Comparative genomics and metabolic profiling of the genus Lysobacter.</title>
        <authorList>
            <person name="de Bruijn I."/>
            <person name="Cheng X."/>
            <person name="de Jager V."/>
            <person name="Exposito R.G."/>
            <person name="Watrous J."/>
            <person name="Patel N."/>
            <person name="Postma J."/>
            <person name="Dorrestein P.C."/>
            <person name="Kobayashi D."/>
            <person name="Raaijmakers J.M."/>
        </authorList>
    </citation>
    <scope>NUCLEOTIDE SEQUENCE [LARGE SCALE GENOMIC DNA]</scope>
    <source>
        <strain evidence="13 14">76</strain>
    </source>
</reference>
<dbReference type="EMBL" id="CP011129">
    <property type="protein sequence ID" value="ALN80065.1"/>
    <property type="molecule type" value="Genomic_DNA"/>
</dbReference>
<dbReference type="GO" id="GO:0005385">
    <property type="term" value="F:zinc ion transmembrane transporter activity"/>
    <property type="evidence" value="ECO:0007669"/>
    <property type="project" value="TreeGrafter"/>
</dbReference>
<dbReference type="InterPro" id="IPR036837">
    <property type="entry name" value="Cation_efflux_CTD_sf"/>
</dbReference>
<dbReference type="GO" id="GO:0005886">
    <property type="term" value="C:plasma membrane"/>
    <property type="evidence" value="ECO:0007669"/>
    <property type="project" value="TreeGrafter"/>
</dbReference>
<feature type="region of interest" description="Disordered" evidence="9">
    <location>
        <begin position="286"/>
        <end position="343"/>
    </location>
</feature>
<feature type="transmembrane region" description="Helical" evidence="10">
    <location>
        <begin position="87"/>
        <end position="105"/>
    </location>
</feature>
<evidence type="ECO:0000256" key="4">
    <source>
        <dbReference type="ARBA" id="ARBA00022692"/>
    </source>
</evidence>
<comment type="subcellular location">
    <subcellularLocation>
        <location evidence="1">Membrane</location>
        <topology evidence="1">Multi-pass membrane protein</topology>
    </subcellularLocation>
</comment>
<keyword evidence="7" id="KW-0406">Ion transport</keyword>
<dbReference type="NCBIfam" id="TIGR01297">
    <property type="entry name" value="CDF"/>
    <property type="match status" value="1"/>
</dbReference>
<evidence type="ECO:0000256" key="6">
    <source>
        <dbReference type="ARBA" id="ARBA00022989"/>
    </source>
</evidence>
<dbReference type="PATRIC" id="fig|84531.8.peg.1941"/>
<evidence type="ECO:0000256" key="9">
    <source>
        <dbReference type="SAM" id="MobiDB-lite"/>
    </source>
</evidence>
<dbReference type="Pfam" id="PF16916">
    <property type="entry name" value="ZT_dimer"/>
    <property type="match status" value="1"/>
</dbReference>
<dbReference type="eggNOG" id="COG1230">
    <property type="taxonomic scope" value="Bacteria"/>
</dbReference>
<keyword evidence="4 10" id="KW-0812">Transmembrane</keyword>
<dbReference type="InterPro" id="IPR027469">
    <property type="entry name" value="Cation_efflux_TMD_sf"/>
</dbReference>
<dbReference type="Proteomes" id="UP000060787">
    <property type="component" value="Chromosome"/>
</dbReference>
<dbReference type="RefSeq" id="WP_082647783.1">
    <property type="nucleotide sequence ID" value="NZ_CP011129.1"/>
</dbReference>
<evidence type="ECO:0000256" key="8">
    <source>
        <dbReference type="ARBA" id="ARBA00023136"/>
    </source>
</evidence>
<keyword evidence="14" id="KW-1185">Reference proteome</keyword>
<feature type="transmembrane region" description="Helical" evidence="10">
    <location>
        <begin position="178"/>
        <end position="199"/>
    </location>
</feature>
<feature type="transmembrane region" description="Helical" evidence="10">
    <location>
        <begin position="12"/>
        <end position="35"/>
    </location>
</feature>
<sequence length="343" mass="36991">MHSHSHHHGPSGTRAFAAVTLINLAYTILEAGYGFMTNSLALLSDALHNLGDVLGLGLAWGAAVLARRAPTARHTYGWRRATLLSPLANALLLVGFSGALGWEAIRRFNAPPEIPALPVMLVAALGIAVNLGAAWLVRDGHDHDLNRRGAFLHLMADAAVSLAAVLAGAGMWFTGWAWLDPAIALLIGAVVAIGAFGLLRESFNAAMDAVPRGVDRAEVEALLRAQPGVEAIHHLHIWSLGAGEIAMTAHIVRPDDRDHDVFIDRLNRELDQRFGINHPTLQVEHGRACEHDRHDRAPHGAGGHDHDHDHDDHHGHGHGHGHERGDEDHRHTHGHGHGHSHGH</sequence>
<accession>A0A0S2F978</accession>
<dbReference type="Gene3D" id="1.20.1510.10">
    <property type="entry name" value="Cation efflux protein transmembrane domain"/>
    <property type="match status" value="1"/>
</dbReference>
<dbReference type="KEGG" id="lab:LA76x_1921"/>
<evidence type="ECO:0000259" key="12">
    <source>
        <dbReference type="Pfam" id="PF16916"/>
    </source>
</evidence>
<dbReference type="SUPFAM" id="SSF160240">
    <property type="entry name" value="Cation efflux protein cytoplasmic domain-like"/>
    <property type="match status" value="1"/>
</dbReference>
<dbReference type="STRING" id="84531.LA76x_1921"/>
<keyword evidence="8 10" id="KW-0472">Membrane</keyword>
<comment type="similarity">
    <text evidence="2">Belongs to the cation diffusion facilitator (CDF) transporter (TC 2.A.4) family. SLC30A subfamily.</text>
</comment>
<dbReference type="InterPro" id="IPR002524">
    <property type="entry name" value="Cation_efflux"/>
</dbReference>
<feature type="compositionally biased region" description="Basic and acidic residues" evidence="9">
    <location>
        <begin position="286"/>
        <end position="330"/>
    </location>
</feature>
<evidence type="ECO:0000256" key="5">
    <source>
        <dbReference type="ARBA" id="ARBA00022906"/>
    </source>
</evidence>
<gene>
    <name evidence="13" type="ORF">LA76x_1921</name>
</gene>
<dbReference type="AlphaFoldDB" id="A0A0S2F978"/>
<evidence type="ECO:0000256" key="10">
    <source>
        <dbReference type="SAM" id="Phobius"/>
    </source>
</evidence>
<dbReference type="Pfam" id="PF01545">
    <property type="entry name" value="Cation_efflux"/>
    <property type="match status" value="1"/>
</dbReference>
<feature type="domain" description="Cation efflux protein cytoplasmic" evidence="12">
    <location>
        <begin position="211"/>
        <end position="285"/>
    </location>
</feature>
<evidence type="ECO:0000256" key="2">
    <source>
        <dbReference type="ARBA" id="ARBA00008873"/>
    </source>
</evidence>
<evidence type="ECO:0000259" key="11">
    <source>
        <dbReference type="Pfam" id="PF01545"/>
    </source>
</evidence>
<evidence type="ECO:0000313" key="13">
    <source>
        <dbReference type="EMBL" id="ALN80065.1"/>
    </source>
</evidence>
<feature type="domain" description="Cation efflux protein transmembrane" evidence="11">
    <location>
        <begin position="19"/>
        <end position="203"/>
    </location>
</feature>
<evidence type="ECO:0000313" key="14">
    <source>
        <dbReference type="Proteomes" id="UP000060787"/>
    </source>
</evidence>
<proteinExistence type="inferred from homology"/>
<evidence type="ECO:0000256" key="1">
    <source>
        <dbReference type="ARBA" id="ARBA00004141"/>
    </source>
</evidence>
<feature type="transmembrane region" description="Helical" evidence="10">
    <location>
        <begin position="149"/>
        <end position="172"/>
    </location>
</feature>
<evidence type="ECO:0000256" key="7">
    <source>
        <dbReference type="ARBA" id="ARBA00023065"/>
    </source>
</evidence>
<feature type="transmembrane region" description="Helical" evidence="10">
    <location>
        <begin position="117"/>
        <end position="137"/>
    </location>
</feature>
<organism evidence="13 14">
    <name type="scientific">Lysobacter antibioticus</name>
    <dbReference type="NCBI Taxonomy" id="84531"/>
    <lineage>
        <taxon>Bacteria</taxon>
        <taxon>Pseudomonadati</taxon>
        <taxon>Pseudomonadota</taxon>
        <taxon>Gammaproteobacteria</taxon>
        <taxon>Lysobacterales</taxon>
        <taxon>Lysobacteraceae</taxon>
        <taxon>Lysobacter</taxon>
    </lineage>
</organism>
<keyword evidence="5" id="KW-0862">Zinc</keyword>
<dbReference type="InterPro" id="IPR058533">
    <property type="entry name" value="Cation_efflux_TM"/>
</dbReference>
<dbReference type="PANTHER" id="PTHR11562">
    <property type="entry name" value="CATION EFFLUX PROTEIN/ ZINC TRANSPORTER"/>
    <property type="match status" value="1"/>
</dbReference>
<keyword evidence="6 10" id="KW-1133">Transmembrane helix</keyword>
<name>A0A0S2F978_LYSAN</name>
<dbReference type="InterPro" id="IPR027470">
    <property type="entry name" value="Cation_efflux_CTD"/>
</dbReference>
<dbReference type="SUPFAM" id="SSF161111">
    <property type="entry name" value="Cation efflux protein transmembrane domain-like"/>
    <property type="match status" value="1"/>
</dbReference>
<protein>
    <submittedName>
        <fullName evidence="13">Cation diffusion facilitator transporter family protein</fullName>
    </submittedName>
</protein>
<evidence type="ECO:0000256" key="3">
    <source>
        <dbReference type="ARBA" id="ARBA00022448"/>
    </source>
</evidence>
<keyword evidence="5" id="KW-0864">Zinc transport</keyword>